<comment type="caution">
    <text evidence="1">The sequence shown here is derived from an EMBL/GenBank/DDBJ whole genome shotgun (WGS) entry which is preliminary data.</text>
</comment>
<dbReference type="EMBL" id="BARU01003215">
    <property type="protein sequence ID" value="GAH21583.1"/>
    <property type="molecule type" value="Genomic_DNA"/>
</dbReference>
<evidence type="ECO:0000313" key="1">
    <source>
        <dbReference type="EMBL" id="GAH21583.1"/>
    </source>
</evidence>
<accession>X1FLD9</accession>
<protein>
    <submittedName>
        <fullName evidence="1">Uncharacterized protein</fullName>
    </submittedName>
</protein>
<reference evidence="1" key="1">
    <citation type="journal article" date="2014" name="Front. Microbiol.">
        <title>High frequency of phylogenetically diverse reductive dehalogenase-homologous genes in deep subseafloor sedimentary metagenomes.</title>
        <authorList>
            <person name="Kawai M."/>
            <person name="Futagami T."/>
            <person name="Toyoda A."/>
            <person name="Takaki Y."/>
            <person name="Nishi S."/>
            <person name="Hori S."/>
            <person name="Arai W."/>
            <person name="Tsubouchi T."/>
            <person name="Morono Y."/>
            <person name="Uchiyama I."/>
            <person name="Ito T."/>
            <person name="Fujiyama A."/>
            <person name="Inagaki F."/>
            <person name="Takami H."/>
        </authorList>
    </citation>
    <scope>NUCLEOTIDE SEQUENCE</scope>
    <source>
        <strain evidence="1">Expedition CK06-06</strain>
    </source>
</reference>
<dbReference type="AlphaFoldDB" id="X1FLD9"/>
<proteinExistence type="predicted"/>
<gene>
    <name evidence="1" type="ORF">S03H2_07090</name>
</gene>
<sequence length="187" mass="21549">GIYVGTADPETIPKAPPDPNFDYADWKFYDGLQYARAGIDNWVIDPIYVQHYPNVTWATHVDPGWDIYQEPAGAMRYYALDKATGNQVGTWWMPEDLQKFLDWLDETQVPTGEVASHEGIPIRFILGAELLSHYYEATVKGEVGQFENWRLQDCRTWIEEELAKPPPPPECPFSLPILCRVWERLFG</sequence>
<organism evidence="1">
    <name type="scientific">marine sediment metagenome</name>
    <dbReference type="NCBI Taxonomy" id="412755"/>
    <lineage>
        <taxon>unclassified sequences</taxon>
        <taxon>metagenomes</taxon>
        <taxon>ecological metagenomes</taxon>
    </lineage>
</organism>
<name>X1FLD9_9ZZZZ</name>
<feature type="non-terminal residue" evidence="1">
    <location>
        <position position="1"/>
    </location>
</feature>